<comment type="caution">
    <text evidence="1">The sequence shown here is derived from an EMBL/GenBank/DDBJ whole genome shotgun (WGS) entry which is preliminary data.</text>
</comment>
<dbReference type="EMBL" id="JBHSDI010000012">
    <property type="protein sequence ID" value="MFC4259122.1"/>
    <property type="molecule type" value="Genomic_DNA"/>
</dbReference>
<gene>
    <name evidence="1" type="ORF">ACFOZ5_08790</name>
</gene>
<sequence>MRIGVTQRVEVVESYGERRDCLDQQWAVFLEGLGLSAVPVPNGLARPDAWMDALGISGLLLTGGNDLSSLPDAGKPAPERDQTEAALLSVAKERGMPVIGVCRGMQMINHWLGGQLVPVEGHTAVRHDLKLLPGAVDFIDFRDVNSFHDWGIHPDGLASGLTARCEAPDGTIEAYTHDTLPWIGIMWHPERETPFTGPDQQLFLQVFREPLCRH</sequence>
<dbReference type="PANTHER" id="PTHR43235:SF1">
    <property type="entry name" value="GLUTAMINE AMIDOTRANSFERASE PB2B2.05-RELATED"/>
    <property type="match status" value="1"/>
</dbReference>
<dbReference type="GO" id="GO:0016787">
    <property type="term" value="F:hydrolase activity"/>
    <property type="evidence" value="ECO:0007669"/>
    <property type="project" value="UniProtKB-KW"/>
</dbReference>
<evidence type="ECO:0000313" key="1">
    <source>
        <dbReference type="EMBL" id="MFC4259122.1"/>
    </source>
</evidence>
<accession>A0ABV8QFG6</accession>
<reference evidence="2" key="1">
    <citation type="journal article" date="2019" name="Int. J. Syst. Evol. Microbiol.">
        <title>The Global Catalogue of Microorganisms (GCM) 10K type strain sequencing project: providing services to taxonomists for standard genome sequencing and annotation.</title>
        <authorList>
            <consortium name="The Broad Institute Genomics Platform"/>
            <consortium name="The Broad Institute Genome Sequencing Center for Infectious Disease"/>
            <person name="Wu L."/>
            <person name="Ma J."/>
        </authorList>
    </citation>
    <scope>NUCLEOTIDE SEQUENCE [LARGE SCALE GENOMIC DNA]</scope>
    <source>
        <strain evidence="2">CECT 7297</strain>
    </source>
</reference>
<dbReference type="InterPro" id="IPR029062">
    <property type="entry name" value="Class_I_gatase-like"/>
</dbReference>
<proteinExistence type="predicted"/>
<keyword evidence="2" id="KW-1185">Reference proteome</keyword>
<dbReference type="RefSeq" id="WP_379886669.1">
    <property type="nucleotide sequence ID" value="NZ_JBHSDI010000012.1"/>
</dbReference>
<organism evidence="1 2">
    <name type="scientific">Marinobacter lacisalsi</name>
    <dbReference type="NCBI Taxonomy" id="475979"/>
    <lineage>
        <taxon>Bacteria</taxon>
        <taxon>Pseudomonadati</taxon>
        <taxon>Pseudomonadota</taxon>
        <taxon>Gammaproteobacteria</taxon>
        <taxon>Pseudomonadales</taxon>
        <taxon>Marinobacteraceae</taxon>
        <taxon>Marinobacter</taxon>
    </lineage>
</organism>
<dbReference type="Proteomes" id="UP001595798">
    <property type="component" value="Unassembled WGS sequence"/>
</dbReference>
<evidence type="ECO:0000313" key="2">
    <source>
        <dbReference type="Proteomes" id="UP001595798"/>
    </source>
</evidence>
<dbReference type="Pfam" id="PF07722">
    <property type="entry name" value="Peptidase_C26"/>
    <property type="match status" value="1"/>
</dbReference>
<name>A0ABV8QFG6_9GAMM</name>
<dbReference type="InterPro" id="IPR044668">
    <property type="entry name" value="PuuD-like"/>
</dbReference>
<dbReference type="PROSITE" id="PS51273">
    <property type="entry name" value="GATASE_TYPE_1"/>
    <property type="match status" value="1"/>
</dbReference>
<keyword evidence="1" id="KW-0378">Hydrolase</keyword>
<dbReference type="InterPro" id="IPR011697">
    <property type="entry name" value="Peptidase_C26"/>
</dbReference>
<dbReference type="Gene3D" id="3.40.50.880">
    <property type="match status" value="1"/>
</dbReference>
<dbReference type="PANTHER" id="PTHR43235">
    <property type="entry name" value="GLUTAMINE AMIDOTRANSFERASE PB2B2.05-RELATED"/>
    <property type="match status" value="1"/>
</dbReference>
<dbReference type="SUPFAM" id="SSF52317">
    <property type="entry name" value="Class I glutamine amidotransferase-like"/>
    <property type="match status" value="1"/>
</dbReference>
<protein>
    <submittedName>
        <fullName evidence="1">Gamma-glutamyl-gamma-aminobutyrate hydrolase family protein</fullName>
    </submittedName>
</protein>